<gene>
    <name evidence="2" type="ORF">QVH07_07730</name>
</gene>
<accession>A0ABT7YBY5</accession>
<evidence type="ECO:0000259" key="1">
    <source>
        <dbReference type="Pfam" id="PF04389"/>
    </source>
</evidence>
<dbReference type="PANTHER" id="PTHR12147:SF26">
    <property type="entry name" value="PEPTIDASE M28 DOMAIN-CONTAINING PROTEIN"/>
    <property type="match status" value="1"/>
</dbReference>
<dbReference type="Pfam" id="PF04389">
    <property type="entry name" value="Peptidase_M28"/>
    <property type="match status" value="1"/>
</dbReference>
<keyword evidence="3" id="KW-1185">Reference proteome</keyword>
<dbReference type="InterPro" id="IPR045175">
    <property type="entry name" value="M28_fam"/>
</dbReference>
<dbReference type="PANTHER" id="PTHR12147">
    <property type="entry name" value="METALLOPEPTIDASE M28 FAMILY MEMBER"/>
    <property type="match status" value="1"/>
</dbReference>
<comment type="caution">
    <text evidence="2">The sequence shown here is derived from an EMBL/GenBank/DDBJ whole genome shotgun (WGS) entry which is preliminary data.</text>
</comment>
<dbReference type="Gene3D" id="3.40.630.10">
    <property type="entry name" value="Zn peptidases"/>
    <property type="match status" value="1"/>
</dbReference>
<protein>
    <submittedName>
        <fullName evidence="2">M28 family peptidase</fullName>
    </submittedName>
</protein>
<proteinExistence type="predicted"/>
<organism evidence="2 3">
    <name type="scientific">Algoriphagus sediminis</name>
    <dbReference type="NCBI Taxonomy" id="3057113"/>
    <lineage>
        <taxon>Bacteria</taxon>
        <taxon>Pseudomonadati</taxon>
        <taxon>Bacteroidota</taxon>
        <taxon>Cytophagia</taxon>
        <taxon>Cytophagales</taxon>
        <taxon>Cyclobacteriaceae</taxon>
        <taxon>Algoriphagus</taxon>
    </lineage>
</organism>
<dbReference type="InterPro" id="IPR007484">
    <property type="entry name" value="Peptidase_M28"/>
</dbReference>
<name>A0ABT7YBY5_9BACT</name>
<dbReference type="EMBL" id="JAUEPH010000003">
    <property type="protein sequence ID" value="MDN3204034.1"/>
    <property type="molecule type" value="Genomic_DNA"/>
</dbReference>
<sequence>MQLYRKVGIICFLAFIYTTSFSQSIDSKNLMRHLVFLSSDELKGRKTSSEGNLKAIEYIQNEFQTYGLKTHYKDYLQRFSFRSFGKVYEDAANVIGFIPGRESDKIIVISAHFDHLGLGQPNSDGDSIYNGADDNASGTAALLAIAEYFSKNPAQHSLMFAAFDSEELGLRGSKAFLEDFPFELDQIALNVNMDMVGRNDSDEIYASGTYQNPQLKGPLEIASEGSVPELLFGHDQPGMGRDDWTNSSDHGSFVKKGISHIYFGVEDHEDYHTQDDEFDGINPKFFVGSANLILKCILELDKFLVED</sequence>
<reference evidence="2" key="1">
    <citation type="submission" date="2023-06" db="EMBL/GenBank/DDBJ databases">
        <title>Robiginitalea aurantiacus sp. nov. and Algoriphagus sediminis sp. nov., isolated from coastal sediment.</title>
        <authorList>
            <person name="Zhou Z.Y."/>
            <person name="An J."/>
            <person name="Jia Y.W."/>
            <person name="Du Z.J."/>
        </authorList>
    </citation>
    <scope>NUCLEOTIDE SEQUENCE</scope>
    <source>
        <strain evidence="2">C2-7</strain>
    </source>
</reference>
<evidence type="ECO:0000313" key="3">
    <source>
        <dbReference type="Proteomes" id="UP001171916"/>
    </source>
</evidence>
<evidence type="ECO:0000313" key="2">
    <source>
        <dbReference type="EMBL" id="MDN3204034.1"/>
    </source>
</evidence>
<dbReference type="SUPFAM" id="SSF53187">
    <property type="entry name" value="Zn-dependent exopeptidases"/>
    <property type="match status" value="1"/>
</dbReference>
<dbReference type="Proteomes" id="UP001171916">
    <property type="component" value="Unassembled WGS sequence"/>
</dbReference>
<feature type="domain" description="Peptidase M28" evidence="1">
    <location>
        <begin position="93"/>
        <end position="294"/>
    </location>
</feature>